<dbReference type="AlphaFoldDB" id="A0A0D0DC21"/>
<keyword evidence="1" id="KW-0175">Coiled coil</keyword>
<dbReference type="Proteomes" id="UP000054538">
    <property type="component" value="Unassembled WGS sequence"/>
</dbReference>
<reference evidence="2 3" key="1">
    <citation type="submission" date="2014-04" db="EMBL/GenBank/DDBJ databases">
        <authorList>
            <consortium name="DOE Joint Genome Institute"/>
            <person name="Kuo A."/>
            <person name="Kohler A."/>
            <person name="Jargeat P."/>
            <person name="Nagy L.G."/>
            <person name="Floudas D."/>
            <person name="Copeland A."/>
            <person name="Barry K.W."/>
            <person name="Cichocki N."/>
            <person name="Veneault-Fourrey C."/>
            <person name="LaButti K."/>
            <person name="Lindquist E.A."/>
            <person name="Lipzen A."/>
            <person name="Lundell T."/>
            <person name="Morin E."/>
            <person name="Murat C."/>
            <person name="Sun H."/>
            <person name="Tunlid A."/>
            <person name="Henrissat B."/>
            <person name="Grigoriev I.V."/>
            <person name="Hibbett D.S."/>
            <person name="Martin F."/>
            <person name="Nordberg H.P."/>
            <person name="Cantor M.N."/>
            <person name="Hua S.X."/>
        </authorList>
    </citation>
    <scope>NUCLEOTIDE SEQUENCE [LARGE SCALE GENOMIC DNA]</scope>
    <source>
        <strain evidence="2 3">Ve08.2h10</strain>
    </source>
</reference>
<keyword evidence="3" id="KW-1185">Reference proteome</keyword>
<accession>A0A0D0DC21</accession>
<dbReference type="EMBL" id="KN825750">
    <property type="protein sequence ID" value="KIK81686.1"/>
    <property type="molecule type" value="Genomic_DNA"/>
</dbReference>
<sequence>MEVLNETIAQLQAQLLAMVQQMQEMTEQKATKEMKFNKKFELVADPGKYEGDKAEFNEWWTKVQTKIDWARATLQNMKQGTSRIDDFITKFLCLVRLMEISDEHGVYLLEQNTKPEVIKQVYITGQRRKTIGEAAFGTQQSVWFNNAKNSSFGSRTYGGHGEPMDVDAMQRGKCFNCRDCKILKNQCSECKWYAGCHKFEYRHSKGKGRDVHVMDTGRSAPSQPNPTSGMDYEAMKAHFYDMHTNELKAQGKDYGH</sequence>
<evidence type="ECO:0008006" key="4">
    <source>
        <dbReference type="Google" id="ProtNLM"/>
    </source>
</evidence>
<gene>
    <name evidence="2" type="ORF">PAXRUDRAFT_35799</name>
</gene>
<reference evidence="3" key="2">
    <citation type="submission" date="2015-01" db="EMBL/GenBank/DDBJ databases">
        <title>Evolutionary Origins and Diversification of the Mycorrhizal Mutualists.</title>
        <authorList>
            <consortium name="DOE Joint Genome Institute"/>
            <consortium name="Mycorrhizal Genomics Consortium"/>
            <person name="Kohler A."/>
            <person name="Kuo A."/>
            <person name="Nagy L.G."/>
            <person name="Floudas D."/>
            <person name="Copeland A."/>
            <person name="Barry K.W."/>
            <person name="Cichocki N."/>
            <person name="Veneault-Fourrey C."/>
            <person name="LaButti K."/>
            <person name="Lindquist E.A."/>
            <person name="Lipzen A."/>
            <person name="Lundell T."/>
            <person name="Morin E."/>
            <person name="Murat C."/>
            <person name="Riley R."/>
            <person name="Ohm R."/>
            <person name="Sun H."/>
            <person name="Tunlid A."/>
            <person name="Henrissat B."/>
            <person name="Grigoriev I.V."/>
            <person name="Hibbett D.S."/>
            <person name="Martin F."/>
        </authorList>
    </citation>
    <scope>NUCLEOTIDE SEQUENCE [LARGE SCALE GENOMIC DNA]</scope>
    <source>
        <strain evidence="3">Ve08.2h10</strain>
    </source>
</reference>
<name>A0A0D0DC21_9AGAM</name>
<dbReference type="OrthoDB" id="2686736at2759"/>
<evidence type="ECO:0000313" key="2">
    <source>
        <dbReference type="EMBL" id="KIK81686.1"/>
    </source>
</evidence>
<proteinExistence type="predicted"/>
<protein>
    <recommendedName>
        <fullName evidence="4">Retrotransposon gag domain-containing protein</fullName>
    </recommendedName>
</protein>
<evidence type="ECO:0000256" key="1">
    <source>
        <dbReference type="SAM" id="Coils"/>
    </source>
</evidence>
<dbReference type="HOGENOM" id="CLU_1086253_0_0_1"/>
<evidence type="ECO:0000313" key="3">
    <source>
        <dbReference type="Proteomes" id="UP000054538"/>
    </source>
</evidence>
<organism evidence="2 3">
    <name type="scientific">Paxillus rubicundulus Ve08.2h10</name>
    <dbReference type="NCBI Taxonomy" id="930991"/>
    <lineage>
        <taxon>Eukaryota</taxon>
        <taxon>Fungi</taxon>
        <taxon>Dikarya</taxon>
        <taxon>Basidiomycota</taxon>
        <taxon>Agaricomycotina</taxon>
        <taxon>Agaricomycetes</taxon>
        <taxon>Agaricomycetidae</taxon>
        <taxon>Boletales</taxon>
        <taxon>Paxilineae</taxon>
        <taxon>Paxillaceae</taxon>
        <taxon>Paxillus</taxon>
    </lineage>
</organism>
<feature type="coiled-coil region" evidence="1">
    <location>
        <begin position="1"/>
        <end position="28"/>
    </location>
</feature>
<dbReference type="InParanoid" id="A0A0D0DC21"/>